<reference evidence="1" key="2">
    <citation type="submission" date="2020-11" db="EMBL/GenBank/DDBJ databases">
        <authorList>
            <person name="McCartney M.A."/>
            <person name="Auch B."/>
            <person name="Kono T."/>
            <person name="Mallez S."/>
            <person name="Becker A."/>
            <person name="Gohl D.M."/>
            <person name="Silverstein K.A.T."/>
            <person name="Koren S."/>
            <person name="Bechman K.B."/>
            <person name="Herman A."/>
            <person name="Abrahante J.E."/>
            <person name="Garbe J."/>
        </authorList>
    </citation>
    <scope>NUCLEOTIDE SEQUENCE</scope>
    <source>
        <strain evidence="1">Duluth1</strain>
        <tissue evidence="1">Whole animal</tissue>
    </source>
</reference>
<name>A0A9D4EFS4_DREPO</name>
<keyword evidence="2" id="KW-1185">Reference proteome</keyword>
<protein>
    <submittedName>
        <fullName evidence="1">Uncharacterized protein</fullName>
    </submittedName>
</protein>
<evidence type="ECO:0000313" key="1">
    <source>
        <dbReference type="EMBL" id="KAH3777836.1"/>
    </source>
</evidence>
<accession>A0A9D4EFS4</accession>
<organism evidence="1 2">
    <name type="scientific">Dreissena polymorpha</name>
    <name type="common">Zebra mussel</name>
    <name type="synonym">Mytilus polymorpha</name>
    <dbReference type="NCBI Taxonomy" id="45954"/>
    <lineage>
        <taxon>Eukaryota</taxon>
        <taxon>Metazoa</taxon>
        <taxon>Spiralia</taxon>
        <taxon>Lophotrochozoa</taxon>
        <taxon>Mollusca</taxon>
        <taxon>Bivalvia</taxon>
        <taxon>Autobranchia</taxon>
        <taxon>Heteroconchia</taxon>
        <taxon>Euheterodonta</taxon>
        <taxon>Imparidentia</taxon>
        <taxon>Neoheterodontei</taxon>
        <taxon>Myida</taxon>
        <taxon>Dreissenoidea</taxon>
        <taxon>Dreissenidae</taxon>
        <taxon>Dreissena</taxon>
    </lineage>
</organism>
<dbReference type="EMBL" id="JAIWYP010000009">
    <property type="protein sequence ID" value="KAH3777836.1"/>
    <property type="molecule type" value="Genomic_DNA"/>
</dbReference>
<comment type="caution">
    <text evidence="1">The sequence shown here is derived from an EMBL/GenBank/DDBJ whole genome shotgun (WGS) entry which is preliminary data.</text>
</comment>
<gene>
    <name evidence="1" type="ORF">DPMN_179284</name>
</gene>
<proteinExistence type="predicted"/>
<dbReference type="Proteomes" id="UP000828390">
    <property type="component" value="Unassembled WGS sequence"/>
</dbReference>
<evidence type="ECO:0000313" key="2">
    <source>
        <dbReference type="Proteomes" id="UP000828390"/>
    </source>
</evidence>
<reference evidence="1" key="1">
    <citation type="journal article" date="2019" name="bioRxiv">
        <title>The Genome of the Zebra Mussel, Dreissena polymorpha: A Resource for Invasive Species Research.</title>
        <authorList>
            <person name="McCartney M.A."/>
            <person name="Auch B."/>
            <person name="Kono T."/>
            <person name="Mallez S."/>
            <person name="Zhang Y."/>
            <person name="Obille A."/>
            <person name="Becker A."/>
            <person name="Abrahante J.E."/>
            <person name="Garbe J."/>
            <person name="Badalamenti J.P."/>
            <person name="Herman A."/>
            <person name="Mangelson H."/>
            <person name="Liachko I."/>
            <person name="Sullivan S."/>
            <person name="Sone E.D."/>
            <person name="Koren S."/>
            <person name="Silverstein K.A.T."/>
            <person name="Beckman K.B."/>
            <person name="Gohl D.M."/>
        </authorList>
    </citation>
    <scope>NUCLEOTIDE SEQUENCE</scope>
    <source>
        <strain evidence="1">Duluth1</strain>
        <tissue evidence="1">Whole animal</tissue>
    </source>
</reference>
<sequence>MERDQGPVSDDVFNYNVPTIHSLWLNSKALTLQRTRHATSSSPNYPQGFPNREKSWKATREVSHEGTTNRKQTDRVLVPSFRWDNTMSNNILAVVSGDGKQGPDMEMCIGVIGTFHPVLAGDNNSVHIVPNHRGRLGRRSFTRETSKTALST</sequence>
<dbReference type="AlphaFoldDB" id="A0A9D4EFS4"/>